<accession>A0ABP3B7R3</accession>
<feature type="signal peptide" evidence="1">
    <location>
        <begin position="1"/>
        <end position="19"/>
    </location>
</feature>
<organism evidence="3 4">
    <name type="scientific">Cellulophaga geojensis KL-A</name>
    <dbReference type="NCBI Taxonomy" id="1328323"/>
    <lineage>
        <taxon>Bacteria</taxon>
        <taxon>Pseudomonadati</taxon>
        <taxon>Bacteroidota</taxon>
        <taxon>Flavobacteriia</taxon>
        <taxon>Flavobacteriales</taxon>
        <taxon>Flavobacteriaceae</taxon>
        <taxon>Cellulophaga</taxon>
    </lineage>
</organism>
<gene>
    <name evidence="3" type="ORF">KLA_12117</name>
</gene>
<feature type="chain" id="PRO_5047398237" description="Lipocalin-like domain-containing protein" evidence="1">
    <location>
        <begin position="20"/>
        <end position="118"/>
    </location>
</feature>
<reference evidence="3 4" key="1">
    <citation type="journal article" date="2014" name="Genome Announc.">
        <title>Draft Genome Sequence of the Carrageenan-Degrading Bacterium Cellulophaga sp. Strain KL-A, Isolated from Decaying Marine Algae.</title>
        <authorList>
            <person name="Shan D."/>
            <person name="Ying J."/>
            <person name="Li X."/>
            <person name="Gao Z."/>
            <person name="Wei G."/>
            <person name="Shao Z."/>
        </authorList>
    </citation>
    <scope>NUCLEOTIDE SEQUENCE [LARGE SCALE GENOMIC DNA]</scope>
    <source>
        <strain evidence="3 4">KL-A</strain>
    </source>
</reference>
<protein>
    <recommendedName>
        <fullName evidence="2">Lipocalin-like domain-containing protein</fullName>
    </recommendedName>
</protein>
<evidence type="ECO:0000313" key="3">
    <source>
        <dbReference type="EMBL" id="EWH12897.1"/>
    </source>
</evidence>
<dbReference type="Proteomes" id="UP000019275">
    <property type="component" value="Unassembled WGS sequence"/>
</dbReference>
<sequence length="118" mass="13175">MKKLLLILFAVVLTTSCSKNESSAIVGTWSSDFSVSFEGQEEQSSKDEWKFDSDKMGTFKKFTNGDLKSSTTFTWSQSGEKYTVEYVEGRSNDVFKIVKVAGYTTLEDSNGYTAAIKE</sequence>
<proteinExistence type="predicted"/>
<keyword evidence="1" id="KW-0732">Signal</keyword>
<evidence type="ECO:0000256" key="1">
    <source>
        <dbReference type="SAM" id="SignalP"/>
    </source>
</evidence>
<name>A0ABP3B7R3_9FLAO</name>
<comment type="caution">
    <text evidence="3">The sequence shown here is derived from an EMBL/GenBank/DDBJ whole genome shotgun (WGS) entry which is preliminary data.</text>
</comment>
<evidence type="ECO:0000313" key="4">
    <source>
        <dbReference type="Proteomes" id="UP000019275"/>
    </source>
</evidence>
<dbReference type="PROSITE" id="PS51257">
    <property type="entry name" value="PROKAR_LIPOPROTEIN"/>
    <property type="match status" value="1"/>
</dbReference>
<dbReference type="EMBL" id="ARZX01000016">
    <property type="protein sequence ID" value="EWH12897.1"/>
    <property type="molecule type" value="Genomic_DNA"/>
</dbReference>
<dbReference type="RefSeq" id="WP_013620362.1">
    <property type="nucleotide sequence ID" value="NZ_ARZX01000016.1"/>
</dbReference>
<dbReference type="Pfam" id="PF13648">
    <property type="entry name" value="Lipocalin_4"/>
    <property type="match status" value="1"/>
</dbReference>
<keyword evidence="4" id="KW-1185">Reference proteome</keyword>
<dbReference type="InterPro" id="IPR024311">
    <property type="entry name" value="Lipocalin-like"/>
</dbReference>
<feature type="domain" description="Lipocalin-like" evidence="2">
    <location>
        <begin position="25"/>
        <end position="99"/>
    </location>
</feature>
<evidence type="ECO:0000259" key="2">
    <source>
        <dbReference type="Pfam" id="PF13648"/>
    </source>
</evidence>